<dbReference type="AlphaFoldDB" id="A0A450Z0Q0"/>
<proteinExistence type="predicted"/>
<gene>
    <name evidence="1" type="ORF">BECKTC1821E_GA0114239_10835</name>
    <name evidence="2" type="ORF">BECKTC1821F_GA0114240_10688</name>
</gene>
<evidence type="ECO:0000313" key="1">
    <source>
        <dbReference type="EMBL" id="VFK47371.1"/>
    </source>
</evidence>
<dbReference type="SUPFAM" id="SSF56954">
    <property type="entry name" value="Outer membrane efflux proteins (OEP)"/>
    <property type="match status" value="1"/>
</dbReference>
<dbReference type="Gene3D" id="1.20.1600.10">
    <property type="entry name" value="Outer membrane efflux proteins (OEP)"/>
    <property type="match status" value="1"/>
</dbReference>
<name>A0A450Z0Q0_9GAMM</name>
<organism evidence="1">
    <name type="scientific">Candidatus Kentrum sp. TC</name>
    <dbReference type="NCBI Taxonomy" id="2126339"/>
    <lineage>
        <taxon>Bacteria</taxon>
        <taxon>Pseudomonadati</taxon>
        <taxon>Pseudomonadota</taxon>
        <taxon>Gammaproteobacteria</taxon>
        <taxon>Candidatus Kentrum</taxon>
    </lineage>
</organism>
<dbReference type="EMBL" id="CAADFW010000068">
    <property type="protein sequence ID" value="VFK62069.1"/>
    <property type="molecule type" value="Genomic_DNA"/>
</dbReference>
<evidence type="ECO:0000313" key="2">
    <source>
        <dbReference type="EMBL" id="VFK62069.1"/>
    </source>
</evidence>
<sequence length="88" mass="9704">MKDRKAERNAHRAGQIALGKVRRILGEAEDDVKLDVREGLRNLAKIGESHRIQQAPLQLAERRVESATLLQQAGRANTRDLLVAQGAG</sequence>
<reference evidence="1" key="1">
    <citation type="submission" date="2019-02" db="EMBL/GenBank/DDBJ databases">
        <authorList>
            <person name="Gruber-Vodicka R. H."/>
            <person name="Seah K. B. B."/>
        </authorList>
    </citation>
    <scope>NUCLEOTIDE SEQUENCE</scope>
    <source>
        <strain evidence="1">BECK_BZ125</strain>
        <strain evidence="2">BECK_BZ126</strain>
    </source>
</reference>
<protein>
    <submittedName>
        <fullName evidence="1">Uncharacterized protein</fullName>
    </submittedName>
</protein>
<accession>A0A450Z0Q0</accession>
<dbReference type="EMBL" id="CAADFT010000083">
    <property type="protein sequence ID" value="VFK47371.1"/>
    <property type="molecule type" value="Genomic_DNA"/>
</dbReference>